<keyword evidence="7 11" id="KW-1133">Transmembrane helix</keyword>
<organism evidence="13 14">
    <name type="scientific">Desulfocicer vacuolatum DSM 3385</name>
    <dbReference type="NCBI Taxonomy" id="1121400"/>
    <lineage>
        <taxon>Bacteria</taxon>
        <taxon>Pseudomonadati</taxon>
        <taxon>Thermodesulfobacteriota</taxon>
        <taxon>Desulfobacteria</taxon>
        <taxon>Desulfobacterales</taxon>
        <taxon>Desulfobacteraceae</taxon>
        <taxon>Desulfocicer</taxon>
    </lineage>
</organism>
<dbReference type="GO" id="GO:0015627">
    <property type="term" value="C:type II protein secretion system complex"/>
    <property type="evidence" value="ECO:0007669"/>
    <property type="project" value="InterPro"/>
</dbReference>
<dbReference type="EMBL" id="FWXY01000002">
    <property type="protein sequence ID" value="SMC47532.1"/>
    <property type="molecule type" value="Genomic_DNA"/>
</dbReference>
<evidence type="ECO:0000313" key="14">
    <source>
        <dbReference type="Proteomes" id="UP000192418"/>
    </source>
</evidence>
<feature type="transmembrane region" description="Helical" evidence="11">
    <location>
        <begin position="20"/>
        <end position="41"/>
    </location>
</feature>
<dbReference type="Pfam" id="PF12019">
    <property type="entry name" value="GspH"/>
    <property type="match status" value="1"/>
</dbReference>
<evidence type="ECO:0000256" key="10">
    <source>
        <dbReference type="ARBA" id="ARBA00030775"/>
    </source>
</evidence>
<evidence type="ECO:0000256" key="2">
    <source>
        <dbReference type="ARBA" id="ARBA00021549"/>
    </source>
</evidence>
<dbReference type="PROSITE" id="PS00409">
    <property type="entry name" value="PROKAR_NTER_METHYL"/>
    <property type="match status" value="1"/>
</dbReference>
<reference evidence="13 14" key="1">
    <citation type="submission" date="2017-04" db="EMBL/GenBank/DDBJ databases">
        <authorList>
            <person name="Afonso C.L."/>
            <person name="Miller P.J."/>
            <person name="Scott M.A."/>
            <person name="Spackman E."/>
            <person name="Goraichik I."/>
            <person name="Dimitrov K.M."/>
            <person name="Suarez D.L."/>
            <person name="Swayne D.E."/>
        </authorList>
    </citation>
    <scope>NUCLEOTIDE SEQUENCE [LARGE SCALE GENOMIC DNA]</scope>
    <source>
        <strain evidence="13 14">DSM 3385</strain>
    </source>
</reference>
<evidence type="ECO:0000256" key="11">
    <source>
        <dbReference type="SAM" id="Phobius"/>
    </source>
</evidence>
<name>A0A1W1ZH68_9BACT</name>
<keyword evidence="4" id="KW-0488">Methylation</keyword>
<evidence type="ECO:0000256" key="9">
    <source>
        <dbReference type="ARBA" id="ARBA00025772"/>
    </source>
</evidence>
<evidence type="ECO:0000256" key="8">
    <source>
        <dbReference type="ARBA" id="ARBA00023136"/>
    </source>
</evidence>
<dbReference type="SUPFAM" id="SSF54523">
    <property type="entry name" value="Pili subunits"/>
    <property type="match status" value="1"/>
</dbReference>
<proteinExistence type="inferred from homology"/>
<dbReference type="GO" id="GO:0005886">
    <property type="term" value="C:plasma membrane"/>
    <property type="evidence" value="ECO:0007669"/>
    <property type="project" value="UniProtKB-SubCell"/>
</dbReference>
<dbReference type="OrthoDB" id="5419448at2"/>
<evidence type="ECO:0000256" key="5">
    <source>
        <dbReference type="ARBA" id="ARBA00022519"/>
    </source>
</evidence>
<evidence type="ECO:0000256" key="7">
    <source>
        <dbReference type="ARBA" id="ARBA00022989"/>
    </source>
</evidence>
<comment type="similarity">
    <text evidence="9">Belongs to the GSP H family.</text>
</comment>
<evidence type="ECO:0000256" key="6">
    <source>
        <dbReference type="ARBA" id="ARBA00022692"/>
    </source>
</evidence>
<dbReference type="NCBIfam" id="TIGR02532">
    <property type="entry name" value="IV_pilin_GFxxxE"/>
    <property type="match status" value="1"/>
</dbReference>
<keyword evidence="5" id="KW-0997">Cell inner membrane</keyword>
<comment type="subcellular location">
    <subcellularLocation>
        <location evidence="1">Cell inner membrane</location>
        <topology evidence="1">Single-pass membrane protein</topology>
    </subcellularLocation>
</comment>
<evidence type="ECO:0000256" key="1">
    <source>
        <dbReference type="ARBA" id="ARBA00004377"/>
    </source>
</evidence>
<gene>
    <name evidence="13" type="ORF">SAMN02746065_102284</name>
</gene>
<sequence>MNIDQMQFPQRKKNTGFTLLELMITVGIAGVVIGTAVPNIIDWLPDYHLKKAARNLYSDMQLAKINAMKQSKDWAIVFDTGAKKYFVCSEKGADGSWAISGNTIEKEVPLPDNGGVQYGHGAASKDATQDGGQSFSDDDVTFNNNYATFNAMGAGLSGYVYLENNKKTTYAIGKESTGFISTKKWNGTSWE</sequence>
<dbReference type="STRING" id="1121400.SAMN02746065_102284"/>
<dbReference type="Proteomes" id="UP000192418">
    <property type="component" value="Unassembled WGS sequence"/>
</dbReference>
<dbReference type="AlphaFoldDB" id="A0A1W1ZH68"/>
<keyword evidence="3" id="KW-1003">Cell membrane</keyword>
<evidence type="ECO:0000313" key="13">
    <source>
        <dbReference type="EMBL" id="SMC47532.1"/>
    </source>
</evidence>
<evidence type="ECO:0000259" key="12">
    <source>
        <dbReference type="Pfam" id="PF12019"/>
    </source>
</evidence>
<dbReference type="Gene3D" id="3.30.700.10">
    <property type="entry name" value="Glycoprotein, Type 4 Pilin"/>
    <property type="match status" value="1"/>
</dbReference>
<protein>
    <recommendedName>
        <fullName evidence="2">Type II secretion system protein H</fullName>
    </recommendedName>
    <alternativeName>
        <fullName evidence="10">General secretion pathway protein H</fullName>
    </alternativeName>
</protein>
<dbReference type="GO" id="GO:0015628">
    <property type="term" value="P:protein secretion by the type II secretion system"/>
    <property type="evidence" value="ECO:0007669"/>
    <property type="project" value="InterPro"/>
</dbReference>
<evidence type="ECO:0000256" key="4">
    <source>
        <dbReference type="ARBA" id="ARBA00022481"/>
    </source>
</evidence>
<evidence type="ECO:0000256" key="3">
    <source>
        <dbReference type="ARBA" id="ARBA00022475"/>
    </source>
</evidence>
<feature type="domain" description="General secretion pathway GspH" evidence="12">
    <location>
        <begin position="52"/>
        <end position="167"/>
    </location>
</feature>
<dbReference type="InterPro" id="IPR045584">
    <property type="entry name" value="Pilin-like"/>
</dbReference>
<dbReference type="RefSeq" id="WP_084066935.1">
    <property type="nucleotide sequence ID" value="NZ_FWXY01000002.1"/>
</dbReference>
<dbReference type="InterPro" id="IPR022346">
    <property type="entry name" value="T2SS_GspH"/>
</dbReference>
<accession>A0A1W1ZH68</accession>
<keyword evidence="14" id="KW-1185">Reference proteome</keyword>
<keyword evidence="8 11" id="KW-0472">Membrane</keyword>
<dbReference type="InterPro" id="IPR012902">
    <property type="entry name" value="N_methyl_site"/>
</dbReference>
<keyword evidence="6 11" id="KW-0812">Transmembrane</keyword>
<dbReference type="Pfam" id="PF07963">
    <property type="entry name" value="N_methyl"/>
    <property type="match status" value="1"/>
</dbReference>